<evidence type="ECO:0000313" key="2">
    <source>
        <dbReference type="Proteomes" id="UP000558113"/>
    </source>
</evidence>
<gene>
    <name evidence="1" type="ORF">GT003_16910</name>
</gene>
<dbReference type="SFLD" id="SFLDS00003">
    <property type="entry name" value="Haloacid_Dehalogenase"/>
    <property type="match status" value="1"/>
</dbReference>
<sequence>MIKAIIFDFDGLIYDTEVPEYKAFQEIYAEHGHELELGVWGQCIGTYNSAFNPYDHLEACLGRTLDRQELRSRHKAKFDRLMEAETIRPGVESYLATARALGLRVGLASSSSREWVTGHLAKLNVATYFECIRVRDDVRLVKPDPELYVQVIEAFGIAPNEAVAFEDSPNGAKAAKAAGLYCVAVPNGITRELTFGEVDLRLDSMTDMKLEAVISRLSS</sequence>
<dbReference type="SUPFAM" id="SSF56784">
    <property type="entry name" value="HAD-like"/>
    <property type="match status" value="1"/>
</dbReference>
<dbReference type="AlphaFoldDB" id="A0A7X5C2S0"/>
<comment type="caution">
    <text evidence="1">The sequence shown here is derived from an EMBL/GenBank/DDBJ whole genome shotgun (WGS) entry which is preliminary data.</text>
</comment>
<dbReference type="GO" id="GO:0016787">
    <property type="term" value="F:hydrolase activity"/>
    <property type="evidence" value="ECO:0007669"/>
    <property type="project" value="UniProtKB-KW"/>
</dbReference>
<dbReference type="InterPro" id="IPR023198">
    <property type="entry name" value="PGP-like_dom2"/>
</dbReference>
<dbReference type="NCBIfam" id="TIGR01509">
    <property type="entry name" value="HAD-SF-IA-v3"/>
    <property type="match status" value="1"/>
</dbReference>
<name>A0A7X5C2S0_9BACL</name>
<dbReference type="Proteomes" id="UP000558113">
    <property type="component" value="Unassembled WGS sequence"/>
</dbReference>
<dbReference type="Pfam" id="PF13419">
    <property type="entry name" value="HAD_2"/>
    <property type="match status" value="1"/>
</dbReference>
<dbReference type="SFLD" id="SFLDG01129">
    <property type="entry name" value="C1.5:_HAD__Beta-PGM__Phosphata"/>
    <property type="match status" value="1"/>
</dbReference>
<dbReference type="OrthoDB" id="9797743at2"/>
<organism evidence="1 2">
    <name type="scientific">Paenibacillus sacheonensis</name>
    <dbReference type="NCBI Taxonomy" id="742054"/>
    <lineage>
        <taxon>Bacteria</taxon>
        <taxon>Bacillati</taxon>
        <taxon>Bacillota</taxon>
        <taxon>Bacilli</taxon>
        <taxon>Bacillales</taxon>
        <taxon>Paenibacillaceae</taxon>
        <taxon>Paenibacillus</taxon>
    </lineage>
</organism>
<dbReference type="InterPro" id="IPR023214">
    <property type="entry name" value="HAD_sf"/>
</dbReference>
<dbReference type="PANTHER" id="PTHR18901">
    <property type="entry name" value="2-DEOXYGLUCOSE-6-PHOSPHATE PHOSPHATASE 2"/>
    <property type="match status" value="1"/>
</dbReference>
<accession>A0A7X5C2S0</accession>
<proteinExistence type="predicted"/>
<dbReference type="Gene3D" id="3.40.50.1000">
    <property type="entry name" value="HAD superfamily/HAD-like"/>
    <property type="match status" value="1"/>
</dbReference>
<keyword evidence="1" id="KW-0378">Hydrolase</keyword>
<dbReference type="PANTHER" id="PTHR18901:SF38">
    <property type="entry name" value="PSEUDOURIDINE-5'-PHOSPHATASE"/>
    <property type="match status" value="1"/>
</dbReference>
<evidence type="ECO:0000313" key="1">
    <source>
        <dbReference type="EMBL" id="NBC70684.1"/>
    </source>
</evidence>
<dbReference type="InterPro" id="IPR006439">
    <property type="entry name" value="HAD-SF_hydro_IA"/>
</dbReference>
<dbReference type="InterPro" id="IPR041492">
    <property type="entry name" value="HAD_2"/>
</dbReference>
<dbReference type="Gene3D" id="1.10.150.240">
    <property type="entry name" value="Putative phosphatase, domain 2"/>
    <property type="match status" value="1"/>
</dbReference>
<keyword evidence="2" id="KW-1185">Reference proteome</keyword>
<dbReference type="EMBL" id="JAAAMU010000008">
    <property type="protein sequence ID" value="NBC70684.1"/>
    <property type="molecule type" value="Genomic_DNA"/>
</dbReference>
<dbReference type="RefSeq" id="WP_161699886.1">
    <property type="nucleotide sequence ID" value="NZ_JAAAMU010000008.1"/>
</dbReference>
<protein>
    <submittedName>
        <fullName evidence="1">HAD-IA family hydrolase</fullName>
    </submittedName>
</protein>
<reference evidence="1 2" key="1">
    <citation type="submission" date="2020-01" db="EMBL/GenBank/DDBJ databases">
        <title>Paenibacillus soybeanensis sp. nov. isolated from the nodules of soybean (Glycine max(L.) Merr).</title>
        <authorList>
            <person name="Wang H."/>
        </authorList>
    </citation>
    <scope>NUCLEOTIDE SEQUENCE [LARGE SCALE GENOMIC DNA]</scope>
    <source>
        <strain evidence="1 2">DSM 23054</strain>
    </source>
</reference>
<dbReference type="InterPro" id="IPR036412">
    <property type="entry name" value="HAD-like_sf"/>
</dbReference>